<feature type="domain" description="N-acetyltransferase" evidence="1">
    <location>
        <begin position="8"/>
        <end position="173"/>
    </location>
</feature>
<dbReference type="InterPro" id="IPR051531">
    <property type="entry name" value="N-acetyltransferase"/>
</dbReference>
<dbReference type="AlphaFoldDB" id="A0A399JD14"/>
<dbReference type="Pfam" id="PF13302">
    <property type="entry name" value="Acetyltransf_3"/>
    <property type="match status" value="1"/>
</dbReference>
<evidence type="ECO:0000313" key="2">
    <source>
        <dbReference type="EMBL" id="RII42457.1"/>
    </source>
</evidence>
<dbReference type="Proteomes" id="UP000265419">
    <property type="component" value="Unassembled WGS sequence"/>
</dbReference>
<comment type="caution">
    <text evidence="2">The sequence shown here is derived from an EMBL/GenBank/DDBJ whole genome shotgun (WGS) entry which is preliminary data.</text>
</comment>
<sequence length="185" mass="20162">MIERTAQMQLSPTSLEDLEEIHALYSDPRVWTHLPSGRFTDLETTRAWIQARAEAWDLHGLGSYVARDPESGALLGHGGCDVRGSEDAGGAFWNLGYRFAPEAQGRGLATELARHSMGRALEVRPELPIVAFLLEHNEASAAVARKLGMTLQHRGPDAGNPDPEAIRLVFADRELTPAQLASTLA</sequence>
<evidence type="ECO:0000259" key="1">
    <source>
        <dbReference type="PROSITE" id="PS51186"/>
    </source>
</evidence>
<dbReference type="GO" id="GO:0016747">
    <property type="term" value="F:acyltransferase activity, transferring groups other than amino-acyl groups"/>
    <property type="evidence" value="ECO:0007669"/>
    <property type="project" value="InterPro"/>
</dbReference>
<dbReference type="PROSITE" id="PS51186">
    <property type="entry name" value="GNAT"/>
    <property type="match status" value="1"/>
</dbReference>
<evidence type="ECO:0000313" key="3">
    <source>
        <dbReference type="Proteomes" id="UP000265419"/>
    </source>
</evidence>
<organism evidence="2 3">
    <name type="scientific">Galactobacter valiniphilus</name>
    <dbReference type="NCBI Taxonomy" id="2676122"/>
    <lineage>
        <taxon>Bacteria</taxon>
        <taxon>Bacillati</taxon>
        <taxon>Actinomycetota</taxon>
        <taxon>Actinomycetes</taxon>
        <taxon>Micrococcales</taxon>
        <taxon>Micrococcaceae</taxon>
        <taxon>Galactobacter</taxon>
    </lineage>
</organism>
<dbReference type="RefSeq" id="WP_119424399.1">
    <property type="nucleotide sequence ID" value="NZ_QQXK01000011.1"/>
</dbReference>
<name>A0A399JD14_9MICC</name>
<dbReference type="PANTHER" id="PTHR43792">
    <property type="entry name" value="GNAT FAMILY, PUTATIVE (AFU_ORTHOLOGUE AFUA_3G00765)-RELATED-RELATED"/>
    <property type="match status" value="1"/>
</dbReference>
<gene>
    <name evidence="2" type="ORF">DWB68_06820</name>
</gene>
<keyword evidence="2" id="KW-0808">Transferase</keyword>
<keyword evidence="3" id="KW-1185">Reference proteome</keyword>
<dbReference type="SUPFAM" id="SSF55729">
    <property type="entry name" value="Acyl-CoA N-acyltransferases (Nat)"/>
    <property type="match status" value="1"/>
</dbReference>
<proteinExistence type="predicted"/>
<dbReference type="PANTHER" id="PTHR43792:SF1">
    <property type="entry name" value="N-ACETYLTRANSFERASE DOMAIN-CONTAINING PROTEIN"/>
    <property type="match status" value="1"/>
</dbReference>
<reference evidence="2 3" key="1">
    <citation type="submission" date="2018-07" db="EMBL/GenBank/DDBJ databases">
        <title>Arthrobacter sp. nov., isolated from raw cow's milk with high bacterial count.</title>
        <authorList>
            <person name="Hahne J."/>
            <person name="Isele D."/>
            <person name="Lipski A."/>
        </authorList>
    </citation>
    <scope>NUCLEOTIDE SEQUENCE [LARGE SCALE GENOMIC DNA]</scope>
    <source>
        <strain evidence="2 3">JZ R-35</strain>
    </source>
</reference>
<dbReference type="EMBL" id="QQXK01000011">
    <property type="protein sequence ID" value="RII42457.1"/>
    <property type="molecule type" value="Genomic_DNA"/>
</dbReference>
<accession>A0A399JD14</accession>
<protein>
    <submittedName>
        <fullName evidence="2">N-acetyltransferase</fullName>
    </submittedName>
</protein>
<dbReference type="InterPro" id="IPR016181">
    <property type="entry name" value="Acyl_CoA_acyltransferase"/>
</dbReference>
<dbReference type="Gene3D" id="3.40.630.30">
    <property type="match status" value="1"/>
</dbReference>
<dbReference type="InterPro" id="IPR000182">
    <property type="entry name" value="GNAT_dom"/>
</dbReference>